<feature type="region of interest" description="Disordered" evidence="1">
    <location>
        <begin position="42"/>
        <end position="63"/>
    </location>
</feature>
<dbReference type="InterPro" id="IPR029055">
    <property type="entry name" value="Ntn_hydrolases_N"/>
</dbReference>
<dbReference type="SUPFAM" id="SSF56235">
    <property type="entry name" value="N-terminal nucleophile aminohydrolases (Ntn hydrolases)"/>
    <property type="match status" value="1"/>
</dbReference>
<keyword evidence="2" id="KW-1133">Transmembrane helix</keyword>
<organism evidence="3 4">
    <name type="scientific">Plakobranchus ocellatus</name>
    <dbReference type="NCBI Taxonomy" id="259542"/>
    <lineage>
        <taxon>Eukaryota</taxon>
        <taxon>Metazoa</taxon>
        <taxon>Spiralia</taxon>
        <taxon>Lophotrochozoa</taxon>
        <taxon>Mollusca</taxon>
        <taxon>Gastropoda</taxon>
        <taxon>Heterobranchia</taxon>
        <taxon>Euthyneura</taxon>
        <taxon>Panpulmonata</taxon>
        <taxon>Sacoglossa</taxon>
        <taxon>Placobranchoidea</taxon>
        <taxon>Plakobranchidae</taxon>
        <taxon>Plakobranchus</taxon>
    </lineage>
</organism>
<dbReference type="InterPro" id="IPR000101">
    <property type="entry name" value="GGT_peptidase"/>
</dbReference>
<dbReference type="AlphaFoldDB" id="A0AAV4CXP8"/>
<name>A0AAV4CXP8_9GAST</name>
<keyword evidence="2" id="KW-0812">Transmembrane</keyword>
<dbReference type="Pfam" id="PF01019">
    <property type="entry name" value="G_glu_transpept"/>
    <property type="match status" value="1"/>
</dbReference>
<proteinExistence type="predicted"/>
<reference evidence="3 4" key="1">
    <citation type="journal article" date="2021" name="Elife">
        <title>Chloroplast acquisition without the gene transfer in kleptoplastic sea slugs, Plakobranchus ocellatus.</title>
        <authorList>
            <person name="Maeda T."/>
            <person name="Takahashi S."/>
            <person name="Yoshida T."/>
            <person name="Shimamura S."/>
            <person name="Takaki Y."/>
            <person name="Nagai Y."/>
            <person name="Toyoda A."/>
            <person name="Suzuki Y."/>
            <person name="Arimoto A."/>
            <person name="Ishii H."/>
            <person name="Satoh N."/>
            <person name="Nishiyama T."/>
            <person name="Hasebe M."/>
            <person name="Maruyama T."/>
            <person name="Minagawa J."/>
            <person name="Obokata J."/>
            <person name="Shigenobu S."/>
        </authorList>
    </citation>
    <scope>NUCLEOTIDE SEQUENCE [LARGE SCALE GENOMIC DNA]</scope>
</reference>
<keyword evidence="2" id="KW-0472">Membrane</keyword>
<protein>
    <submittedName>
        <fullName evidence="3">Gamma-glutamyltranspeptidase 1</fullName>
    </submittedName>
</protein>
<dbReference type="GO" id="GO:0036374">
    <property type="term" value="F:glutathione hydrolase activity"/>
    <property type="evidence" value="ECO:0007669"/>
    <property type="project" value="InterPro"/>
</dbReference>
<dbReference type="PANTHER" id="PTHR11686:SF9">
    <property type="entry name" value="RE13973P"/>
    <property type="match status" value="1"/>
</dbReference>
<feature type="compositionally biased region" description="Basic and acidic residues" evidence="1">
    <location>
        <begin position="42"/>
        <end position="58"/>
    </location>
</feature>
<sequence length="136" mass="13968">MVEQRIQRNGPIFFAILGAAILVAVGLALGLGIGLRNAGDDSKNNSNVHDSDKCDNSKATKSTPFYKSATGTYNYAAVVADSKKASEIGTDIMARKGGNAVDAAVAAVFATGLLNAHSSGIGGGSFIVVYDSEKNK</sequence>
<dbReference type="EMBL" id="BLXT01007118">
    <property type="protein sequence ID" value="GFO36689.1"/>
    <property type="molecule type" value="Genomic_DNA"/>
</dbReference>
<dbReference type="PANTHER" id="PTHR11686">
    <property type="entry name" value="GAMMA GLUTAMYL TRANSPEPTIDASE"/>
    <property type="match status" value="1"/>
</dbReference>
<keyword evidence="4" id="KW-1185">Reference proteome</keyword>
<comment type="caution">
    <text evidence="3">The sequence shown here is derived from an EMBL/GenBank/DDBJ whole genome shotgun (WGS) entry which is preliminary data.</text>
</comment>
<dbReference type="GO" id="GO:0005886">
    <property type="term" value="C:plasma membrane"/>
    <property type="evidence" value="ECO:0007669"/>
    <property type="project" value="TreeGrafter"/>
</dbReference>
<dbReference type="Proteomes" id="UP000735302">
    <property type="component" value="Unassembled WGS sequence"/>
</dbReference>
<evidence type="ECO:0000313" key="4">
    <source>
        <dbReference type="Proteomes" id="UP000735302"/>
    </source>
</evidence>
<evidence type="ECO:0000256" key="2">
    <source>
        <dbReference type="SAM" id="Phobius"/>
    </source>
</evidence>
<feature type="transmembrane region" description="Helical" evidence="2">
    <location>
        <begin position="12"/>
        <end position="35"/>
    </location>
</feature>
<dbReference type="GO" id="GO:0006751">
    <property type="term" value="P:glutathione catabolic process"/>
    <property type="evidence" value="ECO:0007669"/>
    <property type="project" value="InterPro"/>
</dbReference>
<evidence type="ECO:0000313" key="3">
    <source>
        <dbReference type="EMBL" id="GFO36689.1"/>
    </source>
</evidence>
<gene>
    <name evidence="3" type="ORF">PoB_006319400</name>
</gene>
<evidence type="ECO:0000256" key="1">
    <source>
        <dbReference type="SAM" id="MobiDB-lite"/>
    </source>
</evidence>
<accession>A0AAV4CXP8</accession>